<accession>A0A0J6D1N1</accession>
<evidence type="ECO:0000256" key="2">
    <source>
        <dbReference type="ARBA" id="ARBA00022692"/>
    </source>
</evidence>
<dbReference type="RefSeq" id="WP_048310358.1">
    <property type="nucleotide sequence ID" value="NZ_CP119526.1"/>
</dbReference>
<gene>
    <name evidence="6" type="ORF">AB986_08165</name>
</gene>
<feature type="transmembrane region" description="Helical" evidence="5">
    <location>
        <begin position="99"/>
        <end position="116"/>
    </location>
</feature>
<organism evidence="6 7">
    <name type="scientific">Guptibacillus hwajinpoensis</name>
    <dbReference type="NCBI Taxonomy" id="208199"/>
    <lineage>
        <taxon>Bacteria</taxon>
        <taxon>Bacillati</taxon>
        <taxon>Bacillota</taxon>
        <taxon>Bacilli</taxon>
        <taxon>Bacillales</taxon>
        <taxon>Guptibacillaceae</taxon>
        <taxon>Guptibacillus</taxon>
    </lineage>
</organism>
<comment type="subcellular location">
    <subcellularLocation>
        <location evidence="1">Membrane</location>
        <topology evidence="1">Multi-pass membrane protein</topology>
    </subcellularLocation>
</comment>
<evidence type="ECO:0000256" key="1">
    <source>
        <dbReference type="ARBA" id="ARBA00004141"/>
    </source>
</evidence>
<evidence type="ECO:0000256" key="4">
    <source>
        <dbReference type="ARBA" id="ARBA00023136"/>
    </source>
</evidence>
<dbReference type="InterPro" id="IPR032808">
    <property type="entry name" value="DoxX"/>
</dbReference>
<feature type="transmembrane region" description="Helical" evidence="5">
    <location>
        <begin position="69"/>
        <end position="87"/>
    </location>
</feature>
<dbReference type="AlphaFoldDB" id="A0A0J6D1N1"/>
<sequence length="117" mass="12696">MNITLWIVQILLALLFLMVGSQKVMPSKKGNEEIDRTGNASNLFAFIGIVEILGAVGLILPWLLNIVPVLTPLAAVGFSIIMVLAAIHHAKRKEMKSVVTNIIILALAIFVVIGRLI</sequence>
<dbReference type="EMBL" id="LELK01000001">
    <property type="protein sequence ID" value="KMM39188.1"/>
    <property type="molecule type" value="Genomic_DNA"/>
</dbReference>
<evidence type="ECO:0008006" key="8">
    <source>
        <dbReference type="Google" id="ProtNLM"/>
    </source>
</evidence>
<dbReference type="GO" id="GO:0016020">
    <property type="term" value="C:membrane"/>
    <property type="evidence" value="ECO:0007669"/>
    <property type="project" value="UniProtKB-SubCell"/>
</dbReference>
<keyword evidence="4 5" id="KW-0472">Membrane</keyword>
<dbReference type="STRING" id="157733.AB986_08165"/>
<name>A0A0J6D1N1_9BACL</name>
<dbReference type="Pfam" id="PF13564">
    <property type="entry name" value="DoxX_2"/>
    <property type="match status" value="1"/>
</dbReference>
<evidence type="ECO:0000313" key="6">
    <source>
        <dbReference type="EMBL" id="KMM39188.1"/>
    </source>
</evidence>
<protein>
    <recommendedName>
        <fullName evidence="8">DoxX family protein</fullName>
    </recommendedName>
</protein>
<comment type="caution">
    <text evidence="6">The sequence shown here is derived from an EMBL/GenBank/DDBJ whole genome shotgun (WGS) entry which is preliminary data.</text>
</comment>
<keyword evidence="7" id="KW-1185">Reference proteome</keyword>
<dbReference type="Proteomes" id="UP000035996">
    <property type="component" value="Unassembled WGS sequence"/>
</dbReference>
<dbReference type="OrthoDB" id="3385086at2"/>
<keyword evidence="3 5" id="KW-1133">Transmembrane helix</keyword>
<evidence type="ECO:0000256" key="5">
    <source>
        <dbReference type="SAM" id="Phobius"/>
    </source>
</evidence>
<dbReference type="PATRIC" id="fig|157733.3.peg.3911"/>
<feature type="transmembrane region" description="Helical" evidence="5">
    <location>
        <begin position="43"/>
        <end position="63"/>
    </location>
</feature>
<reference evidence="6" key="1">
    <citation type="submission" date="2015-06" db="EMBL/GenBank/DDBJ databases">
        <authorList>
            <person name="Liu B."/>
            <person name="Wang J."/>
            <person name="Zhu Y."/>
            <person name="Liu G."/>
            <person name="Chen Q."/>
            <person name="Zheng C."/>
            <person name="Che J."/>
            <person name="Ge C."/>
            <person name="Shi H."/>
            <person name="Pan Z."/>
            <person name="Liu X."/>
        </authorList>
    </citation>
    <scope>NUCLEOTIDE SEQUENCE [LARGE SCALE GENOMIC DNA]</scope>
    <source>
        <strain evidence="6">DSM 16346</strain>
    </source>
</reference>
<feature type="transmembrane region" description="Helical" evidence="5">
    <location>
        <begin position="6"/>
        <end position="22"/>
    </location>
</feature>
<proteinExistence type="predicted"/>
<evidence type="ECO:0000256" key="3">
    <source>
        <dbReference type="ARBA" id="ARBA00022989"/>
    </source>
</evidence>
<keyword evidence="2 5" id="KW-0812">Transmembrane</keyword>
<evidence type="ECO:0000313" key="7">
    <source>
        <dbReference type="Proteomes" id="UP000035996"/>
    </source>
</evidence>